<organism evidence="2 3">
    <name type="scientific">Dentipellis fragilis</name>
    <dbReference type="NCBI Taxonomy" id="205917"/>
    <lineage>
        <taxon>Eukaryota</taxon>
        <taxon>Fungi</taxon>
        <taxon>Dikarya</taxon>
        <taxon>Basidiomycota</taxon>
        <taxon>Agaricomycotina</taxon>
        <taxon>Agaricomycetes</taxon>
        <taxon>Russulales</taxon>
        <taxon>Hericiaceae</taxon>
        <taxon>Dentipellis</taxon>
    </lineage>
</organism>
<feature type="compositionally biased region" description="Low complexity" evidence="1">
    <location>
        <begin position="469"/>
        <end position="479"/>
    </location>
</feature>
<gene>
    <name evidence="2" type="ORF">EVG20_g9929</name>
</gene>
<keyword evidence="3" id="KW-1185">Reference proteome</keyword>
<feature type="region of interest" description="Disordered" evidence="1">
    <location>
        <begin position="413"/>
        <end position="500"/>
    </location>
</feature>
<dbReference type="EMBL" id="SEOQ01001092">
    <property type="protein sequence ID" value="TFY53888.1"/>
    <property type="molecule type" value="Genomic_DNA"/>
</dbReference>
<evidence type="ECO:0000313" key="3">
    <source>
        <dbReference type="Proteomes" id="UP000298327"/>
    </source>
</evidence>
<feature type="compositionally biased region" description="Basic residues" evidence="1">
    <location>
        <begin position="331"/>
        <end position="341"/>
    </location>
</feature>
<proteinExistence type="predicted"/>
<reference evidence="2 3" key="1">
    <citation type="submission" date="2019-02" db="EMBL/GenBank/DDBJ databases">
        <title>Genome sequencing of the rare red list fungi Dentipellis fragilis.</title>
        <authorList>
            <person name="Buettner E."/>
            <person name="Kellner H."/>
        </authorList>
    </citation>
    <scope>NUCLEOTIDE SEQUENCE [LARGE SCALE GENOMIC DNA]</scope>
    <source>
        <strain evidence="2 3">DSM 105465</strain>
    </source>
</reference>
<comment type="caution">
    <text evidence="2">The sequence shown here is derived from an EMBL/GenBank/DDBJ whole genome shotgun (WGS) entry which is preliminary data.</text>
</comment>
<dbReference type="OrthoDB" id="10631699at2759"/>
<feature type="region of interest" description="Disordered" evidence="1">
    <location>
        <begin position="302"/>
        <end position="353"/>
    </location>
</feature>
<accession>A0A4Y9XVU5</accession>
<dbReference type="Proteomes" id="UP000298327">
    <property type="component" value="Unassembled WGS sequence"/>
</dbReference>
<protein>
    <submittedName>
        <fullName evidence="2">Uncharacterized protein</fullName>
    </submittedName>
</protein>
<sequence>MIKRETHPSLSMAPHDSSSIALSLQRILNATRTFQDSIHSTPVDCSPTTCAIQFSLPPVPTFEDVSTSALPKPVSIHISGMYHNCGSQLKEVFEAKCRQIISACGQVNARFGRPRYESTGVQAVVQALYIRTLQEMSVNATAIGLRRAPVHGYRESSLLRPAIPPSLTLPDVFHPKYAKSVRNLGKFKQRKLDSDLSLSLMSYQDVKTSTSMKDSYRQGLWQAQSIGSHPQSDDRKTVLVPLDRPSHAYPARYAHSDFATRSLASSSRVFFPGVTPSKRFISATPSSHEEVLDMFSRLTVGPRARKPTGKQSAPKPSIVSVPGRDLASSGRKMRSLPRTKQKAAMAVPLTSTNPSLPGFSAPFTVPKEPRTPTRQAMYAGSVGTPSASGLLSDIEHPVTSASNSVTNPPVVRVAPTRRRKLAPLPRRQPTTIMSPSKDTGYPTSMPSQGFQPFTSSPSWSHHAISRTPSLASLSSCADSSSDEGPSTPPFSPREVADSPELHSLPGLAECCSPPYDFCNTNTCTSLYSVSS</sequence>
<evidence type="ECO:0000313" key="2">
    <source>
        <dbReference type="EMBL" id="TFY53888.1"/>
    </source>
</evidence>
<name>A0A4Y9XVU5_9AGAM</name>
<dbReference type="AlphaFoldDB" id="A0A4Y9XVU5"/>
<feature type="compositionally biased region" description="Polar residues" evidence="1">
    <location>
        <begin position="428"/>
        <end position="459"/>
    </location>
</feature>
<evidence type="ECO:0000256" key="1">
    <source>
        <dbReference type="SAM" id="MobiDB-lite"/>
    </source>
</evidence>